<dbReference type="PANTHER" id="PTHR43194">
    <property type="entry name" value="HYDROLASE ALPHA/BETA FOLD FAMILY"/>
    <property type="match status" value="1"/>
</dbReference>
<dbReference type="AlphaFoldDB" id="A0A2W2BKC2"/>
<protein>
    <recommendedName>
        <fullName evidence="1">AB hydrolase-1 domain-containing protein</fullName>
    </recommendedName>
</protein>
<dbReference type="EMBL" id="POTW01000006">
    <property type="protein sequence ID" value="PZF85720.1"/>
    <property type="molecule type" value="Genomic_DNA"/>
</dbReference>
<dbReference type="InterPro" id="IPR029058">
    <property type="entry name" value="AB_hydrolase_fold"/>
</dbReference>
<evidence type="ECO:0000313" key="2">
    <source>
        <dbReference type="EMBL" id="PZF85720.1"/>
    </source>
</evidence>
<accession>A0A2W2BKC2</accession>
<proteinExistence type="predicted"/>
<keyword evidence="3" id="KW-1185">Reference proteome</keyword>
<dbReference type="GO" id="GO:0003824">
    <property type="term" value="F:catalytic activity"/>
    <property type="evidence" value="ECO:0007669"/>
    <property type="project" value="UniProtKB-ARBA"/>
</dbReference>
<gene>
    <name evidence="2" type="ORF">C1I92_03630</name>
</gene>
<sequence>MVTMRLVDVGDATLAVRDEGAGEPVVLVQTALTADELQPLAGALRGSFRTVLYHRRGYGRSSPASGPGSVRRDAADCARLLHVLGIPRAHVVGVSYSAAVALQLAADSSSCVRSLVVVEPPPVHAPSAPDFRAANRRLVRTRRLHGAHGALDEFLTLVIGPSWRSDAERSVPGSAAQMDRDAATFFDTDLPALLAWPFGPGDAARVRCPVLLVGGAASGPWFAEARAQVLEWLPAASDVVIPGADHSLAMTHWRDLAAVVEPFLRQA</sequence>
<dbReference type="Proteomes" id="UP000248764">
    <property type="component" value="Unassembled WGS sequence"/>
</dbReference>
<comment type="caution">
    <text evidence="2">The sequence shown here is derived from an EMBL/GenBank/DDBJ whole genome shotgun (WGS) entry which is preliminary data.</text>
</comment>
<reference evidence="2 3" key="1">
    <citation type="submission" date="2018-01" db="EMBL/GenBank/DDBJ databases">
        <title>Draft genome sequence of Jiangella sp. GTF31.</title>
        <authorList>
            <person name="Sahin N."/>
            <person name="Ay H."/>
            <person name="Saygin H."/>
        </authorList>
    </citation>
    <scope>NUCLEOTIDE SEQUENCE [LARGE SCALE GENOMIC DNA]</scope>
    <source>
        <strain evidence="2 3">GTF31</strain>
    </source>
</reference>
<dbReference type="SUPFAM" id="SSF53474">
    <property type="entry name" value="alpha/beta-Hydrolases"/>
    <property type="match status" value="1"/>
</dbReference>
<name>A0A2W2BKC2_9ACTN</name>
<dbReference type="InterPro" id="IPR000073">
    <property type="entry name" value="AB_hydrolase_1"/>
</dbReference>
<feature type="domain" description="AB hydrolase-1" evidence="1">
    <location>
        <begin position="39"/>
        <end position="258"/>
    </location>
</feature>
<dbReference type="Pfam" id="PF12697">
    <property type="entry name" value="Abhydrolase_6"/>
    <property type="match status" value="1"/>
</dbReference>
<evidence type="ECO:0000259" key="1">
    <source>
        <dbReference type="Pfam" id="PF12697"/>
    </source>
</evidence>
<dbReference type="Gene3D" id="3.40.50.1820">
    <property type="entry name" value="alpha/beta hydrolase"/>
    <property type="match status" value="1"/>
</dbReference>
<dbReference type="InterPro" id="IPR050228">
    <property type="entry name" value="Carboxylesterase_BioH"/>
</dbReference>
<organism evidence="2 3">
    <name type="scientific">Jiangella anatolica</name>
    <dbReference type="NCBI Taxonomy" id="2670374"/>
    <lineage>
        <taxon>Bacteria</taxon>
        <taxon>Bacillati</taxon>
        <taxon>Actinomycetota</taxon>
        <taxon>Actinomycetes</taxon>
        <taxon>Jiangellales</taxon>
        <taxon>Jiangellaceae</taxon>
        <taxon>Jiangella</taxon>
    </lineage>
</organism>
<dbReference type="PANTHER" id="PTHR43194:SF5">
    <property type="entry name" value="PIMELOYL-[ACYL-CARRIER PROTEIN] METHYL ESTER ESTERASE"/>
    <property type="match status" value="1"/>
</dbReference>
<evidence type="ECO:0000313" key="3">
    <source>
        <dbReference type="Proteomes" id="UP000248764"/>
    </source>
</evidence>